<gene>
    <name evidence="1" type="ORF">PPEP_a3745</name>
</gene>
<accession>A0A8I0MVA4</accession>
<evidence type="ECO:0000313" key="1">
    <source>
        <dbReference type="EMBL" id="MBE0346505.1"/>
    </source>
</evidence>
<dbReference type="AlphaFoldDB" id="A0A8I0MVA4"/>
<evidence type="ECO:0000313" key="2">
    <source>
        <dbReference type="Proteomes" id="UP000660708"/>
    </source>
</evidence>
<keyword evidence="2" id="KW-1185">Reference proteome</keyword>
<proteinExistence type="predicted"/>
<organism evidence="1 2">
    <name type="scientific">Pseudoalteromonas peptidolytica F12-50-A1</name>
    <dbReference type="NCBI Taxonomy" id="1315280"/>
    <lineage>
        <taxon>Bacteria</taxon>
        <taxon>Pseudomonadati</taxon>
        <taxon>Pseudomonadota</taxon>
        <taxon>Gammaproteobacteria</taxon>
        <taxon>Alteromonadales</taxon>
        <taxon>Pseudoalteromonadaceae</taxon>
        <taxon>Pseudoalteromonas</taxon>
    </lineage>
</organism>
<sequence>MPYVPFQLDYQLVIAKQNSLKHIKKTSRGHEIEKFFCLL</sequence>
<protein>
    <submittedName>
        <fullName evidence="1">Uncharacterized protein</fullName>
    </submittedName>
</protein>
<dbReference type="Proteomes" id="UP000660708">
    <property type="component" value="Unassembled WGS sequence"/>
</dbReference>
<comment type="caution">
    <text evidence="1">The sequence shown here is derived from an EMBL/GenBank/DDBJ whole genome shotgun (WGS) entry which is preliminary data.</text>
</comment>
<reference evidence="1 2" key="1">
    <citation type="submission" date="2015-06" db="EMBL/GenBank/DDBJ databases">
        <title>Genome sequence of Pseudoalteromonas peptidolytica.</title>
        <authorList>
            <person name="Xie B.-B."/>
            <person name="Rong J.-C."/>
            <person name="Qin Q.-L."/>
            <person name="Zhang Y.-Z."/>
        </authorList>
    </citation>
    <scope>NUCLEOTIDE SEQUENCE [LARGE SCALE GENOMIC DNA]</scope>
    <source>
        <strain evidence="1 2">F12-50-A1</strain>
    </source>
</reference>
<dbReference type="EMBL" id="AQHF01000021">
    <property type="protein sequence ID" value="MBE0346505.1"/>
    <property type="molecule type" value="Genomic_DNA"/>
</dbReference>
<name>A0A8I0MVA4_9GAMM</name>